<dbReference type="RefSeq" id="WP_211854358.1">
    <property type="nucleotide sequence ID" value="NZ_JAAGBB010000024.1"/>
</dbReference>
<name>A0ABS5F1W0_9PROT</name>
<evidence type="ECO:0000313" key="2">
    <source>
        <dbReference type="EMBL" id="MBR0666573.1"/>
    </source>
</evidence>
<evidence type="ECO:0000313" key="3">
    <source>
        <dbReference type="Proteomes" id="UP001196870"/>
    </source>
</evidence>
<feature type="region of interest" description="Disordered" evidence="1">
    <location>
        <begin position="1"/>
        <end position="26"/>
    </location>
</feature>
<sequence length="62" mass="6457">MKAAQAIGAHVAADLQDPRSGQRARPADRFVVTPGNVADISVAAALLEDIAPPQRLLADRAL</sequence>
<accession>A0ABS5F1W0</accession>
<gene>
    <name evidence="2" type="ORF">GXW71_19600</name>
</gene>
<comment type="caution">
    <text evidence="2">The sequence shown here is derived from an EMBL/GenBank/DDBJ whole genome shotgun (WGS) entry which is preliminary data.</text>
</comment>
<evidence type="ECO:0000256" key="1">
    <source>
        <dbReference type="SAM" id="MobiDB-lite"/>
    </source>
</evidence>
<proteinExistence type="predicted"/>
<dbReference type="EMBL" id="JAAGBB010000024">
    <property type="protein sequence ID" value="MBR0666573.1"/>
    <property type="molecule type" value="Genomic_DNA"/>
</dbReference>
<reference evidence="3" key="1">
    <citation type="journal article" date="2021" name="Syst. Appl. Microbiol.">
        <title>Roseomonas hellenica sp. nov., isolated from roots of wild-growing Alkanna tinctoria.</title>
        <authorList>
            <person name="Rat A."/>
            <person name="Naranjo H.D."/>
            <person name="Lebbe L."/>
            <person name="Cnockaert M."/>
            <person name="Krigas N."/>
            <person name="Grigoriadou K."/>
            <person name="Maloupa E."/>
            <person name="Willems A."/>
        </authorList>
    </citation>
    <scope>NUCLEOTIDE SEQUENCE [LARGE SCALE GENOMIC DNA]</scope>
    <source>
        <strain evidence="3">LMG 31523</strain>
    </source>
</reference>
<dbReference type="Proteomes" id="UP001196870">
    <property type="component" value="Unassembled WGS sequence"/>
</dbReference>
<keyword evidence="3" id="KW-1185">Reference proteome</keyword>
<organism evidence="2 3">
    <name type="scientific">Plastoroseomonas hellenica</name>
    <dbReference type="NCBI Taxonomy" id="2687306"/>
    <lineage>
        <taxon>Bacteria</taxon>
        <taxon>Pseudomonadati</taxon>
        <taxon>Pseudomonadota</taxon>
        <taxon>Alphaproteobacteria</taxon>
        <taxon>Acetobacterales</taxon>
        <taxon>Acetobacteraceae</taxon>
        <taxon>Plastoroseomonas</taxon>
    </lineage>
</organism>
<protein>
    <submittedName>
        <fullName evidence="2">Transposase</fullName>
    </submittedName>
</protein>